<reference evidence="1" key="1">
    <citation type="submission" date="2019-06" db="EMBL/GenBank/DDBJ databases">
        <authorList>
            <person name="Zheng W."/>
        </authorList>
    </citation>
    <scope>NUCLEOTIDE SEQUENCE</scope>
    <source>
        <strain evidence="1">QDHG01</strain>
    </source>
</reference>
<protein>
    <submittedName>
        <fullName evidence="1">Uncharacterized protein</fullName>
    </submittedName>
</protein>
<accession>A0A8J8SXD5</accession>
<name>A0A8J8SXD5_HALGN</name>
<evidence type="ECO:0000313" key="1">
    <source>
        <dbReference type="EMBL" id="TNV73836.1"/>
    </source>
</evidence>
<proteinExistence type="predicted"/>
<dbReference type="EMBL" id="RRYP01017990">
    <property type="protein sequence ID" value="TNV73836.1"/>
    <property type="molecule type" value="Genomic_DNA"/>
</dbReference>
<gene>
    <name evidence="1" type="ORF">FGO68_gene10771</name>
</gene>
<comment type="caution">
    <text evidence="1">The sequence shown here is derived from an EMBL/GenBank/DDBJ whole genome shotgun (WGS) entry which is preliminary data.</text>
</comment>
<dbReference type="AlphaFoldDB" id="A0A8J8SXD5"/>
<keyword evidence="2" id="KW-1185">Reference proteome</keyword>
<sequence length="98" mass="11213">MGCSHRGSLAGQGCRQFLESDSPLRLQTYYFPIGYQGVVLAIYRTRPIRGLPSCSQGRSFKDRLNKISAMNSDYRQYLHQVKQWFVSFRPLLSPGLPL</sequence>
<organism evidence="1 2">
    <name type="scientific">Halteria grandinella</name>
    <dbReference type="NCBI Taxonomy" id="5974"/>
    <lineage>
        <taxon>Eukaryota</taxon>
        <taxon>Sar</taxon>
        <taxon>Alveolata</taxon>
        <taxon>Ciliophora</taxon>
        <taxon>Intramacronucleata</taxon>
        <taxon>Spirotrichea</taxon>
        <taxon>Stichotrichia</taxon>
        <taxon>Sporadotrichida</taxon>
        <taxon>Halteriidae</taxon>
        <taxon>Halteria</taxon>
    </lineage>
</organism>
<evidence type="ECO:0000313" key="2">
    <source>
        <dbReference type="Proteomes" id="UP000785679"/>
    </source>
</evidence>
<dbReference type="Proteomes" id="UP000785679">
    <property type="component" value="Unassembled WGS sequence"/>
</dbReference>